<evidence type="ECO:0000256" key="2">
    <source>
        <dbReference type="SAM" id="SignalP"/>
    </source>
</evidence>
<dbReference type="PROSITE" id="PS51257">
    <property type="entry name" value="PROKAR_LIPOPROTEIN"/>
    <property type="match status" value="1"/>
</dbReference>
<feature type="chain" id="PRO_5046479573" evidence="2">
    <location>
        <begin position="21"/>
        <end position="197"/>
    </location>
</feature>
<reference evidence="5" key="1">
    <citation type="journal article" date="2019" name="Int. J. Syst. Evol. Microbiol.">
        <title>The Global Catalogue of Microorganisms (GCM) 10K type strain sequencing project: providing services to taxonomists for standard genome sequencing and annotation.</title>
        <authorList>
            <consortium name="The Broad Institute Genomics Platform"/>
            <consortium name="The Broad Institute Genome Sequencing Center for Infectious Disease"/>
            <person name="Wu L."/>
            <person name="Ma J."/>
        </authorList>
    </citation>
    <scope>NUCLEOTIDE SEQUENCE [LARGE SCALE GENOMIC DNA]</scope>
    <source>
        <strain evidence="5">CCUG 52478</strain>
    </source>
</reference>
<dbReference type="Pfam" id="PF19843">
    <property type="entry name" value="DUF6318"/>
    <property type="match status" value="1"/>
</dbReference>
<name>A0ABW3W7V4_9ACTN</name>
<feature type="region of interest" description="Disordered" evidence="1">
    <location>
        <begin position="29"/>
        <end position="55"/>
    </location>
</feature>
<keyword evidence="5" id="KW-1185">Reference proteome</keyword>
<sequence length="197" mass="20938">MRSTRAASAVVLTACLLALAGCRASPDPATPTSVWTPSGSPSAPAPGPTSAVAPAEPALPEAATEASERGARAFIEYYWALINYAQETGDVARLKALSASTCSGCSAGITGVRRLYRSGGRLQGGDYSITIVQIGQLHGRDPSHVAFEALVRVRNEEQHIVHPDGTQETQHAGAHRVAVLAFWLVDHWRLDAMELRR</sequence>
<feature type="signal peptide" evidence="2">
    <location>
        <begin position="1"/>
        <end position="20"/>
    </location>
</feature>
<proteinExistence type="predicted"/>
<dbReference type="InterPro" id="IPR046281">
    <property type="entry name" value="DUF6318"/>
</dbReference>
<feature type="domain" description="DUF6318" evidence="3">
    <location>
        <begin position="53"/>
        <end position="192"/>
    </location>
</feature>
<evidence type="ECO:0000313" key="5">
    <source>
        <dbReference type="Proteomes" id="UP001597229"/>
    </source>
</evidence>
<evidence type="ECO:0000259" key="3">
    <source>
        <dbReference type="Pfam" id="PF19843"/>
    </source>
</evidence>
<dbReference type="Proteomes" id="UP001597229">
    <property type="component" value="Unassembled WGS sequence"/>
</dbReference>
<gene>
    <name evidence="4" type="ORF">ACFQ3F_24410</name>
</gene>
<keyword evidence="2" id="KW-0732">Signal</keyword>
<evidence type="ECO:0000256" key="1">
    <source>
        <dbReference type="SAM" id="MobiDB-lite"/>
    </source>
</evidence>
<accession>A0ABW3W7V4</accession>
<organism evidence="4 5">
    <name type="scientific">Nocardioides ginsengisoli</name>
    <dbReference type="NCBI Taxonomy" id="363868"/>
    <lineage>
        <taxon>Bacteria</taxon>
        <taxon>Bacillati</taxon>
        <taxon>Actinomycetota</taxon>
        <taxon>Actinomycetes</taxon>
        <taxon>Propionibacteriales</taxon>
        <taxon>Nocardioidaceae</taxon>
        <taxon>Nocardioides</taxon>
    </lineage>
</organism>
<feature type="compositionally biased region" description="Low complexity" evidence="1">
    <location>
        <begin position="36"/>
        <end position="55"/>
    </location>
</feature>
<dbReference type="EMBL" id="JBHTLX010000030">
    <property type="protein sequence ID" value="MFD1250957.1"/>
    <property type="molecule type" value="Genomic_DNA"/>
</dbReference>
<evidence type="ECO:0000313" key="4">
    <source>
        <dbReference type="EMBL" id="MFD1250957.1"/>
    </source>
</evidence>
<protein>
    <submittedName>
        <fullName evidence="4">DUF6318 family protein</fullName>
    </submittedName>
</protein>
<comment type="caution">
    <text evidence="4">The sequence shown here is derived from an EMBL/GenBank/DDBJ whole genome shotgun (WGS) entry which is preliminary data.</text>
</comment>
<dbReference type="RefSeq" id="WP_367921035.1">
    <property type="nucleotide sequence ID" value="NZ_BAABAC010000039.1"/>
</dbReference>